<comment type="caution">
    <text evidence="9">The sequence shown here is derived from an EMBL/GenBank/DDBJ whole genome shotgun (WGS) entry which is preliminary data.</text>
</comment>
<keyword evidence="2" id="KW-0813">Transport</keyword>
<dbReference type="AlphaFoldDB" id="A0AAE3IU82"/>
<feature type="transmembrane region" description="Helical" evidence="7">
    <location>
        <begin position="37"/>
        <end position="59"/>
    </location>
</feature>
<feature type="transmembrane region" description="Helical" evidence="7">
    <location>
        <begin position="5"/>
        <end position="25"/>
    </location>
</feature>
<comment type="subcellular location">
    <subcellularLocation>
        <location evidence="1">Cell membrane</location>
        <topology evidence="1">Multi-pass membrane protein</topology>
    </subcellularLocation>
</comment>
<keyword evidence="6 7" id="KW-0472">Membrane</keyword>
<feature type="transmembrane region" description="Helical" evidence="7">
    <location>
        <begin position="246"/>
        <end position="266"/>
    </location>
</feature>
<dbReference type="Pfam" id="PF07690">
    <property type="entry name" value="MFS_1"/>
    <property type="match status" value="1"/>
</dbReference>
<dbReference type="RefSeq" id="WP_263073508.1">
    <property type="nucleotide sequence ID" value="NZ_JAOUSF010000003.1"/>
</dbReference>
<dbReference type="InterPro" id="IPR050171">
    <property type="entry name" value="MFS_Transporters"/>
</dbReference>
<feature type="transmembrane region" description="Helical" evidence="7">
    <location>
        <begin position="129"/>
        <end position="151"/>
    </location>
</feature>
<accession>A0AAE3IU82</accession>
<dbReference type="EMBL" id="JAOUSF010000003">
    <property type="protein sequence ID" value="MCU9614267.1"/>
    <property type="molecule type" value="Genomic_DNA"/>
</dbReference>
<dbReference type="Proteomes" id="UP001209318">
    <property type="component" value="Unassembled WGS sequence"/>
</dbReference>
<dbReference type="GO" id="GO:0005886">
    <property type="term" value="C:plasma membrane"/>
    <property type="evidence" value="ECO:0007669"/>
    <property type="project" value="UniProtKB-SubCell"/>
</dbReference>
<dbReference type="InterPro" id="IPR011701">
    <property type="entry name" value="MFS"/>
</dbReference>
<dbReference type="SUPFAM" id="SSF103473">
    <property type="entry name" value="MFS general substrate transporter"/>
    <property type="match status" value="1"/>
</dbReference>
<keyword evidence="4 7" id="KW-0812">Transmembrane</keyword>
<feature type="domain" description="Major facilitator superfamily (MFS) profile" evidence="8">
    <location>
        <begin position="4"/>
        <end position="392"/>
    </location>
</feature>
<evidence type="ECO:0000256" key="4">
    <source>
        <dbReference type="ARBA" id="ARBA00022692"/>
    </source>
</evidence>
<dbReference type="PANTHER" id="PTHR23517">
    <property type="entry name" value="RESISTANCE PROTEIN MDTM, PUTATIVE-RELATED-RELATED"/>
    <property type="match status" value="1"/>
</dbReference>
<evidence type="ECO:0000256" key="5">
    <source>
        <dbReference type="ARBA" id="ARBA00022989"/>
    </source>
</evidence>
<dbReference type="CDD" id="cd17329">
    <property type="entry name" value="MFS_MdtH_MDR_like"/>
    <property type="match status" value="1"/>
</dbReference>
<evidence type="ECO:0000256" key="1">
    <source>
        <dbReference type="ARBA" id="ARBA00004651"/>
    </source>
</evidence>
<dbReference type="InterPro" id="IPR036259">
    <property type="entry name" value="MFS_trans_sf"/>
</dbReference>
<evidence type="ECO:0000256" key="6">
    <source>
        <dbReference type="ARBA" id="ARBA00023136"/>
    </source>
</evidence>
<evidence type="ECO:0000259" key="8">
    <source>
        <dbReference type="PROSITE" id="PS50850"/>
    </source>
</evidence>
<dbReference type="PROSITE" id="PS50850">
    <property type="entry name" value="MFS"/>
    <property type="match status" value="1"/>
</dbReference>
<evidence type="ECO:0000256" key="7">
    <source>
        <dbReference type="SAM" id="Phobius"/>
    </source>
</evidence>
<protein>
    <submittedName>
        <fullName evidence="9">MFS transporter</fullName>
    </submittedName>
</protein>
<proteinExistence type="predicted"/>
<dbReference type="InterPro" id="IPR020846">
    <property type="entry name" value="MFS_dom"/>
</dbReference>
<dbReference type="GO" id="GO:0022857">
    <property type="term" value="F:transmembrane transporter activity"/>
    <property type="evidence" value="ECO:0007669"/>
    <property type="project" value="InterPro"/>
</dbReference>
<keyword evidence="5 7" id="KW-1133">Transmembrane helix</keyword>
<dbReference type="PANTHER" id="PTHR23517:SF10">
    <property type="entry name" value="MAJOR FACILITATOR SUPERFAMILY (MFS) PROFILE DOMAIN-CONTAINING PROTEIN"/>
    <property type="match status" value="1"/>
</dbReference>
<keyword evidence="3" id="KW-1003">Cell membrane</keyword>
<keyword evidence="10" id="KW-1185">Reference proteome</keyword>
<sequence>MPRALWIIIIGMVVNVTGGSFLWPLNTIYLHEHLGKSMSVAGFVLMLNAAASVIGNLAGGYFFDKLGGYKSIVFGSGITLAALIGITFWHEFMMYTVFLIIIGFGSGVVNPAMYALAGAAWKEGGRKPFNAMYVAANLGVAVGTAMGGFIASISFELIFVSNMMLYFIFFATAFFFFKNISEDTVASVAVSKAENKLLTKENKRGMTALLILSTGYALCWIAYVQWQSTIATYTQEINISLEQYSLLWTVNGALIVLAQPLLAKFIKRFAKTVKLQILIGLAIFFLAFSAASVSTAFIGFLAAMIIMTFGEMLVWPAIPTVADSLAPKGKAGMFQGIVNSAATVGRMVGPLFGGILVDLYGMNVLFICLLFLFGIAAVTTILYDRGLKKEEQPNTMSF</sequence>
<name>A0AAE3IU82_9BACI</name>
<reference evidence="9" key="1">
    <citation type="submission" date="2022-10" db="EMBL/GenBank/DDBJ databases">
        <title>Description of Fervidibacillus gen. nov. in the family Fervidibacillaceae fam. nov. with two species, Fervidibacillus albus sp. nov., and Fervidibacillus halotolerans sp. nov., isolated from tidal flat sediments.</title>
        <authorList>
            <person name="Kwon K.K."/>
            <person name="Yang S.-H."/>
        </authorList>
    </citation>
    <scope>NUCLEOTIDE SEQUENCE</scope>
    <source>
        <strain evidence="9">JCM 19140</strain>
    </source>
</reference>
<dbReference type="Gene3D" id="1.20.1250.20">
    <property type="entry name" value="MFS general substrate transporter like domains"/>
    <property type="match status" value="2"/>
</dbReference>
<feature type="transmembrane region" description="Helical" evidence="7">
    <location>
        <begin position="360"/>
        <end position="383"/>
    </location>
</feature>
<feature type="transmembrane region" description="Helical" evidence="7">
    <location>
        <begin position="157"/>
        <end position="177"/>
    </location>
</feature>
<feature type="transmembrane region" description="Helical" evidence="7">
    <location>
        <begin position="278"/>
        <end position="306"/>
    </location>
</feature>
<evidence type="ECO:0000256" key="3">
    <source>
        <dbReference type="ARBA" id="ARBA00022475"/>
    </source>
</evidence>
<feature type="transmembrane region" description="Helical" evidence="7">
    <location>
        <begin position="206"/>
        <end position="226"/>
    </location>
</feature>
<evidence type="ECO:0000313" key="9">
    <source>
        <dbReference type="EMBL" id="MCU9614267.1"/>
    </source>
</evidence>
<evidence type="ECO:0000256" key="2">
    <source>
        <dbReference type="ARBA" id="ARBA00022448"/>
    </source>
</evidence>
<gene>
    <name evidence="9" type="ORF">OEV98_11910</name>
</gene>
<organism evidence="9 10">
    <name type="scientific">Perspicuibacillus lycopersici</name>
    <dbReference type="NCBI Taxonomy" id="1325689"/>
    <lineage>
        <taxon>Bacteria</taxon>
        <taxon>Bacillati</taxon>
        <taxon>Bacillota</taxon>
        <taxon>Bacilli</taxon>
        <taxon>Bacillales</taxon>
        <taxon>Bacillaceae</taxon>
        <taxon>Perspicuibacillus</taxon>
    </lineage>
</organism>
<evidence type="ECO:0000313" key="10">
    <source>
        <dbReference type="Proteomes" id="UP001209318"/>
    </source>
</evidence>
<feature type="transmembrane region" description="Helical" evidence="7">
    <location>
        <begin position="71"/>
        <end position="89"/>
    </location>
</feature>
<feature type="transmembrane region" description="Helical" evidence="7">
    <location>
        <begin position="95"/>
        <end position="117"/>
    </location>
</feature>